<dbReference type="RefSeq" id="WP_189223751.1">
    <property type="nucleotide sequence ID" value="NZ_BMRG01000004.1"/>
</dbReference>
<evidence type="ECO:0000313" key="1">
    <source>
        <dbReference type="EMBL" id="GGP54919.1"/>
    </source>
</evidence>
<dbReference type="Proteomes" id="UP000639606">
    <property type="component" value="Unassembled WGS sequence"/>
</dbReference>
<protein>
    <submittedName>
        <fullName evidence="1">Uncharacterized protein</fullName>
    </submittedName>
</protein>
<comment type="caution">
    <text evidence="1">The sequence shown here is derived from an EMBL/GenBank/DDBJ whole genome shotgun (WGS) entry which is preliminary data.</text>
</comment>
<proteinExistence type="predicted"/>
<organism evidence="1 2">
    <name type="scientific">Saccharothrix coeruleofusca</name>
    <dbReference type="NCBI Taxonomy" id="33919"/>
    <lineage>
        <taxon>Bacteria</taxon>
        <taxon>Bacillati</taxon>
        <taxon>Actinomycetota</taxon>
        <taxon>Actinomycetes</taxon>
        <taxon>Pseudonocardiales</taxon>
        <taxon>Pseudonocardiaceae</taxon>
        <taxon>Saccharothrix</taxon>
    </lineage>
</organism>
<sequence>MITGVLIAESLRTGTTLDHTRLVVQEIKRVAVRNPTADQPPVWTLLSFEAPDADADALARAFSDALDQPGWYADFRTPDETFVVFPGRIFRYSRGDRTGRTEAQAHGRSIGIPDEQLDWPV</sequence>
<dbReference type="EMBL" id="BMRG01000004">
    <property type="protein sequence ID" value="GGP54919.1"/>
    <property type="molecule type" value="Genomic_DNA"/>
</dbReference>
<name>A0A918AM57_9PSEU</name>
<accession>A0A918AM57</accession>
<reference evidence="1" key="2">
    <citation type="submission" date="2020-09" db="EMBL/GenBank/DDBJ databases">
        <authorList>
            <person name="Sun Q."/>
            <person name="Ohkuma M."/>
        </authorList>
    </citation>
    <scope>NUCLEOTIDE SEQUENCE</scope>
    <source>
        <strain evidence="1">JCM 3313</strain>
    </source>
</reference>
<gene>
    <name evidence="1" type="ORF">GCM10010185_29300</name>
</gene>
<evidence type="ECO:0000313" key="2">
    <source>
        <dbReference type="Proteomes" id="UP000639606"/>
    </source>
</evidence>
<keyword evidence="2" id="KW-1185">Reference proteome</keyword>
<reference evidence="1" key="1">
    <citation type="journal article" date="2014" name="Int. J. Syst. Evol. Microbiol.">
        <title>Complete genome sequence of Corynebacterium casei LMG S-19264T (=DSM 44701T), isolated from a smear-ripened cheese.</title>
        <authorList>
            <consortium name="US DOE Joint Genome Institute (JGI-PGF)"/>
            <person name="Walter F."/>
            <person name="Albersmeier A."/>
            <person name="Kalinowski J."/>
            <person name="Ruckert C."/>
        </authorList>
    </citation>
    <scope>NUCLEOTIDE SEQUENCE</scope>
    <source>
        <strain evidence="1">JCM 3313</strain>
    </source>
</reference>
<dbReference type="AlphaFoldDB" id="A0A918AM57"/>